<keyword evidence="1" id="KW-0472">Membrane</keyword>
<dbReference type="AlphaFoldDB" id="A0A162A8F6"/>
<protein>
    <submittedName>
        <fullName evidence="2">Uncharacterized protein</fullName>
    </submittedName>
</protein>
<dbReference type="Proteomes" id="UP000076587">
    <property type="component" value="Unassembled WGS sequence"/>
</dbReference>
<name>A0A162A8F6_9GAMM</name>
<evidence type="ECO:0000313" key="2">
    <source>
        <dbReference type="EMBL" id="KZN45968.1"/>
    </source>
</evidence>
<feature type="transmembrane region" description="Helical" evidence="1">
    <location>
        <begin position="6"/>
        <end position="27"/>
    </location>
</feature>
<comment type="caution">
    <text evidence="2">The sequence shown here is derived from an EMBL/GenBank/DDBJ whole genome shotgun (WGS) entry which is preliminary data.</text>
</comment>
<dbReference type="PATRIC" id="fig|1365253.3.peg.3193"/>
<dbReference type="EMBL" id="AUXT01000173">
    <property type="protein sequence ID" value="KZN45968.1"/>
    <property type="molecule type" value="Genomic_DNA"/>
</dbReference>
<evidence type="ECO:0000313" key="3">
    <source>
        <dbReference type="Proteomes" id="UP000076587"/>
    </source>
</evidence>
<accession>A0A162A8F6</accession>
<keyword evidence="1" id="KW-1133">Transmembrane helix</keyword>
<proteinExistence type="predicted"/>
<organism evidence="2 3">
    <name type="scientific">Pseudoalteromonas luteoviolacea NCIMB 1942</name>
    <dbReference type="NCBI Taxonomy" id="1365253"/>
    <lineage>
        <taxon>Bacteria</taxon>
        <taxon>Pseudomonadati</taxon>
        <taxon>Pseudomonadota</taxon>
        <taxon>Gammaproteobacteria</taxon>
        <taxon>Alteromonadales</taxon>
        <taxon>Pseudoalteromonadaceae</taxon>
        <taxon>Pseudoalteromonas</taxon>
    </lineage>
</organism>
<sequence>MQNPKSWKYFAYGVAISACGAVVAEVVRDLYRKYAVRGAK</sequence>
<reference evidence="2 3" key="1">
    <citation type="submission" date="2013-07" db="EMBL/GenBank/DDBJ databases">
        <title>Comparative Genomic and Metabolomic Analysis of Twelve Strains of Pseudoalteromonas luteoviolacea.</title>
        <authorList>
            <person name="Vynne N.G."/>
            <person name="Mansson M."/>
            <person name="Gram L."/>
        </authorList>
    </citation>
    <scope>NUCLEOTIDE SEQUENCE [LARGE SCALE GENOMIC DNA]</scope>
    <source>
        <strain evidence="2 3">NCIMB 1942</strain>
    </source>
</reference>
<keyword evidence="1" id="KW-0812">Transmembrane</keyword>
<gene>
    <name evidence="2" type="ORF">N482_13080</name>
</gene>
<evidence type="ECO:0000256" key="1">
    <source>
        <dbReference type="SAM" id="Phobius"/>
    </source>
</evidence>
<dbReference type="PROSITE" id="PS51257">
    <property type="entry name" value="PROKAR_LIPOPROTEIN"/>
    <property type="match status" value="1"/>
</dbReference>